<feature type="compositionally biased region" description="Basic residues" evidence="1">
    <location>
        <begin position="474"/>
        <end position="483"/>
    </location>
</feature>
<feature type="compositionally biased region" description="Polar residues" evidence="1">
    <location>
        <begin position="242"/>
        <end position="252"/>
    </location>
</feature>
<comment type="caution">
    <text evidence="2">The sequence shown here is derived from an EMBL/GenBank/DDBJ whole genome shotgun (WGS) entry which is preliminary data.</text>
</comment>
<feature type="compositionally biased region" description="Basic and acidic residues" evidence="1">
    <location>
        <begin position="446"/>
        <end position="461"/>
    </location>
</feature>
<keyword evidence="3" id="KW-1185">Reference proteome</keyword>
<gene>
    <name evidence="2" type="ORF">QBC33DRAFT_530529</name>
</gene>
<feature type="compositionally biased region" description="Polar residues" evidence="1">
    <location>
        <begin position="301"/>
        <end position="316"/>
    </location>
</feature>
<protein>
    <submittedName>
        <fullName evidence="2">Uncharacterized protein</fullName>
    </submittedName>
</protein>
<feature type="region of interest" description="Disordered" evidence="1">
    <location>
        <begin position="181"/>
        <end position="266"/>
    </location>
</feature>
<dbReference type="Proteomes" id="UP001244011">
    <property type="component" value="Unassembled WGS sequence"/>
</dbReference>
<dbReference type="EMBL" id="MU839001">
    <property type="protein sequence ID" value="KAK1770245.1"/>
    <property type="molecule type" value="Genomic_DNA"/>
</dbReference>
<sequence>MSYNIVTPPRMVRIPVHVYAHDSLGPVHGDLPDIMFRVLLCQTTTVRYLVQALCTAWNRKRKRRCWQIGKILDKNGDEFECAKDTVWGALGLLPICVMKAPPVSRPDVEPPLITPGGPVDPSLHSSEADEEGEVWFCKDYLPVSPSSDYCDHLWVGVPPGLESQNGEGDDQGEREELLARTSEETRKATPQTAPQSEKDQGSTHRHKDLVILTRSARLQKASPTMASSPSAGTRSAHANAGTGCQTSSSSRHLPSPAPDSRPAGFIHPPTDMTAFMWAGLSVASMNPWYFSTSDLPSLTFPNSTSEGVPEGGQSTAGKAKVDRSLSTATVRSRRRAHIFDLTADNSPSSQSTAEEEWHAKEASTARRRKGMPLTPIEVRGKRRGHPKSNSDDGHAPGSGKASRVPGGKAGPGAKRTRRGKKPEAECGYEGGVEADTEDDIESRLAMAREEAKRQSREANKERVKRGLVPEDRGRKAKRQRSRR</sequence>
<dbReference type="RefSeq" id="XP_060286458.1">
    <property type="nucleotide sequence ID" value="XM_060427238.1"/>
</dbReference>
<feature type="compositionally biased region" description="Polar residues" evidence="1">
    <location>
        <begin position="221"/>
        <end position="233"/>
    </location>
</feature>
<feature type="region of interest" description="Disordered" evidence="1">
    <location>
        <begin position="301"/>
        <end position="483"/>
    </location>
</feature>
<evidence type="ECO:0000256" key="1">
    <source>
        <dbReference type="SAM" id="MobiDB-lite"/>
    </source>
</evidence>
<feature type="compositionally biased region" description="Basic and acidic residues" evidence="1">
    <location>
        <begin position="355"/>
        <end position="364"/>
    </location>
</feature>
<reference evidence="2" key="1">
    <citation type="submission" date="2023-06" db="EMBL/GenBank/DDBJ databases">
        <title>Genome-scale phylogeny and comparative genomics of the fungal order Sordariales.</title>
        <authorList>
            <consortium name="Lawrence Berkeley National Laboratory"/>
            <person name="Hensen N."/>
            <person name="Bonometti L."/>
            <person name="Westerberg I."/>
            <person name="Brannstrom I.O."/>
            <person name="Guillou S."/>
            <person name="Cros-Aarteil S."/>
            <person name="Calhoun S."/>
            <person name="Haridas S."/>
            <person name="Kuo A."/>
            <person name="Mondo S."/>
            <person name="Pangilinan J."/>
            <person name="Riley R."/>
            <person name="Labutti K."/>
            <person name="Andreopoulos B."/>
            <person name="Lipzen A."/>
            <person name="Chen C."/>
            <person name="Yanf M."/>
            <person name="Daum C."/>
            <person name="Ng V."/>
            <person name="Clum A."/>
            <person name="Steindorff A."/>
            <person name="Ohm R."/>
            <person name="Martin F."/>
            <person name="Silar P."/>
            <person name="Natvig D."/>
            <person name="Lalanne C."/>
            <person name="Gautier V."/>
            <person name="Ament-Velasquez S.L."/>
            <person name="Kruys A."/>
            <person name="Hutchinson M.I."/>
            <person name="Powell A.J."/>
            <person name="Barry K."/>
            <person name="Miller A.N."/>
            <person name="Grigoriev I.V."/>
            <person name="Debuchy R."/>
            <person name="Gladieux P."/>
            <person name="Thoren M.H."/>
            <person name="Johannesson H."/>
        </authorList>
    </citation>
    <scope>NUCLEOTIDE SEQUENCE</scope>
    <source>
        <strain evidence="2">8032-3</strain>
    </source>
</reference>
<accession>A0AAJ0C5C2</accession>
<proteinExistence type="predicted"/>
<evidence type="ECO:0000313" key="3">
    <source>
        <dbReference type="Proteomes" id="UP001244011"/>
    </source>
</evidence>
<feature type="compositionally biased region" description="Polar residues" evidence="1">
    <location>
        <begin position="343"/>
        <end position="352"/>
    </location>
</feature>
<dbReference type="AlphaFoldDB" id="A0AAJ0C5C2"/>
<name>A0AAJ0C5C2_9PEZI</name>
<evidence type="ECO:0000313" key="2">
    <source>
        <dbReference type="EMBL" id="KAK1770245.1"/>
    </source>
</evidence>
<dbReference type="GeneID" id="85310425"/>
<organism evidence="2 3">
    <name type="scientific">Phialemonium atrogriseum</name>
    <dbReference type="NCBI Taxonomy" id="1093897"/>
    <lineage>
        <taxon>Eukaryota</taxon>
        <taxon>Fungi</taxon>
        <taxon>Dikarya</taxon>
        <taxon>Ascomycota</taxon>
        <taxon>Pezizomycotina</taxon>
        <taxon>Sordariomycetes</taxon>
        <taxon>Sordariomycetidae</taxon>
        <taxon>Cephalothecales</taxon>
        <taxon>Cephalothecaceae</taxon>
        <taxon>Phialemonium</taxon>
    </lineage>
</organism>